<organism evidence="1 2">
    <name type="scientific">Metabacillus indicus</name>
    <name type="common">Bacillus indicus</name>
    <dbReference type="NCBI Taxonomy" id="246786"/>
    <lineage>
        <taxon>Bacteria</taxon>
        <taxon>Bacillati</taxon>
        <taxon>Bacillota</taxon>
        <taxon>Bacilli</taxon>
        <taxon>Bacillales</taxon>
        <taxon>Bacillaceae</taxon>
        <taxon>Metabacillus</taxon>
    </lineage>
</organism>
<evidence type="ECO:0000313" key="1">
    <source>
        <dbReference type="EMBL" id="KEZ48902.1"/>
    </source>
</evidence>
<evidence type="ECO:0000313" key="2">
    <source>
        <dbReference type="Proteomes" id="UP000028549"/>
    </source>
</evidence>
<sequence>MLGAKLAYLISELISNIDQNCRNDLTEKLLVSERDYVSRLTTHITYPFGPWFPKLAYTVAQTLPPNFEQKFGADAVLIFKSNNVAKIGMFESKWPRVIVNPSYKWDDLRDKGKPSTVFKLFSHFTDQIIRQNNWTNEVAIWEMFFYEGIQGTYTHGFNRRGSSCFWSDEAFNYVKSNWAHFTHNYWEISDLNYLFTNGGRRKYSENLQKMVYKILLCEKGKRLPIDIYNSECKLKGRDGRVIIVPLPIMFNKNNDSTKDNINKINDIHTFMLRNGVSFYIYIDLDLIFNS</sequence>
<reference evidence="1 2" key="1">
    <citation type="journal article" date="2005" name="Int. J. Syst. Evol. Microbiol.">
        <title>Bacillus cibi sp. nov., isolated from jeotgal, a traditional Korean fermented seafood.</title>
        <authorList>
            <person name="Yoon J.H."/>
            <person name="Lee C.H."/>
            <person name="Oh T.K."/>
        </authorList>
    </citation>
    <scope>NUCLEOTIDE SEQUENCE [LARGE SCALE GENOMIC DNA]</scope>
    <source>
        <strain evidence="1 2">DSM 16189</strain>
    </source>
</reference>
<gene>
    <name evidence="1" type="ORF">GS18_0215905</name>
</gene>
<dbReference type="OrthoDB" id="7062852at2"/>
<proteinExistence type="predicted"/>
<name>A0A084GNJ0_METID</name>
<accession>A0A084GNJ0</accession>
<keyword evidence="2" id="KW-1185">Reference proteome</keyword>
<dbReference type="Proteomes" id="UP000028549">
    <property type="component" value="Unassembled WGS sequence"/>
</dbReference>
<dbReference type="RefSeq" id="WP_029282984.1">
    <property type="nucleotide sequence ID" value="NZ_JNVC02000013.1"/>
</dbReference>
<dbReference type="EMBL" id="JNVC02000013">
    <property type="protein sequence ID" value="KEZ48902.1"/>
    <property type="molecule type" value="Genomic_DNA"/>
</dbReference>
<comment type="caution">
    <text evidence="1">The sequence shown here is derived from an EMBL/GenBank/DDBJ whole genome shotgun (WGS) entry which is preliminary data.</text>
</comment>
<protein>
    <submittedName>
        <fullName evidence="1">Uncharacterized protein</fullName>
    </submittedName>
</protein>
<dbReference type="AlphaFoldDB" id="A0A084GNJ0"/>